<reference evidence="1 2" key="1">
    <citation type="submission" date="2015-01" db="EMBL/GenBank/DDBJ databases">
        <title>Paenibacillus swuensis/DY6/whole genome sequencing.</title>
        <authorList>
            <person name="Kim M.K."/>
            <person name="Srinivasan S."/>
            <person name="Lee J.-J."/>
        </authorList>
    </citation>
    <scope>NUCLEOTIDE SEQUENCE [LARGE SCALE GENOMIC DNA]</scope>
    <source>
        <strain evidence="1 2">DY6</strain>
    </source>
</reference>
<dbReference type="SFLD" id="SFLDS00003">
    <property type="entry name" value="Haloacid_Dehalogenase"/>
    <property type="match status" value="1"/>
</dbReference>
<dbReference type="PANTHER" id="PTHR10000">
    <property type="entry name" value="PHOSPHOSERINE PHOSPHATASE"/>
    <property type="match status" value="1"/>
</dbReference>
<sequence>MNAENQLQTISPPYKLLVLDMDGTLFNSSGIISEVNKLWLRKAREAGIEIALASGRHVRYVSPTAKELDLTLPMITNNGCEVWAADGSLLHRTTMTKDQILWLRELALEYHTAYRVYAAGSDFESALFPAEHVDEYIWLMFMFRTPDPTVKESLWERCLANGEFELTMASPAKFDVNPKGVSKGHAIQRLCEEHGISLREVAAIGDGLNDASMLRIAGLGIAMGNAEEEVKALADWVTLDCDQNGVAHAIQYILGGSR</sequence>
<dbReference type="RefSeq" id="WP_068611250.1">
    <property type="nucleotide sequence ID" value="NZ_CP011388.1"/>
</dbReference>
<dbReference type="PATRIC" id="fig|1178515.4.peg.4197"/>
<dbReference type="CDD" id="cd07516">
    <property type="entry name" value="HAD_Pase"/>
    <property type="match status" value="1"/>
</dbReference>
<gene>
    <name evidence="1" type="ORF">SY83_20725</name>
</gene>
<evidence type="ECO:0000313" key="1">
    <source>
        <dbReference type="EMBL" id="ANE49081.1"/>
    </source>
</evidence>
<name>A0A172TPV0_9BACL</name>
<proteinExistence type="predicted"/>
<dbReference type="InterPro" id="IPR023214">
    <property type="entry name" value="HAD_sf"/>
</dbReference>
<dbReference type="PANTHER" id="PTHR10000:SF55">
    <property type="entry name" value="5-AMINO-6-(5-PHOSPHO-D-RIBITYLAMINO)URACIL PHOSPHATASE YCSE"/>
    <property type="match status" value="1"/>
</dbReference>
<dbReference type="STRING" id="1178515.SY83_20725"/>
<dbReference type="AlphaFoldDB" id="A0A172TPV0"/>
<dbReference type="Proteomes" id="UP000076927">
    <property type="component" value="Chromosome"/>
</dbReference>
<dbReference type="KEGG" id="pswu:SY83_20725"/>
<dbReference type="InterPro" id="IPR036412">
    <property type="entry name" value="HAD-like_sf"/>
</dbReference>
<dbReference type="GO" id="GO:0000287">
    <property type="term" value="F:magnesium ion binding"/>
    <property type="evidence" value="ECO:0007669"/>
    <property type="project" value="TreeGrafter"/>
</dbReference>
<dbReference type="PROSITE" id="PS01229">
    <property type="entry name" value="COF_2"/>
    <property type="match status" value="1"/>
</dbReference>
<dbReference type="NCBIfam" id="TIGR01484">
    <property type="entry name" value="HAD-SF-IIB"/>
    <property type="match status" value="1"/>
</dbReference>
<dbReference type="GO" id="GO:0005829">
    <property type="term" value="C:cytosol"/>
    <property type="evidence" value="ECO:0007669"/>
    <property type="project" value="TreeGrafter"/>
</dbReference>
<dbReference type="Pfam" id="PF08282">
    <property type="entry name" value="Hydrolase_3"/>
    <property type="match status" value="2"/>
</dbReference>
<evidence type="ECO:0000313" key="2">
    <source>
        <dbReference type="Proteomes" id="UP000076927"/>
    </source>
</evidence>
<dbReference type="Gene3D" id="3.40.50.1000">
    <property type="entry name" value="HAD superfamily/HAD-like"/>
    <property type="match status" value="1"/>
</dbReference>
<accession>A0A172TPV0</accession>
<dbReference type="GO" id="GO:0016791">
    <property type="term" value="F:phosphatase activity"/>
    <property type="evidence" value="ECO:0007669"/>
    <property type="project" value="TreeGrafter"/>
</dbReference>
<keyword evidence="2" id="KW-1185">Reference proteome</keyword>
<protein>
    <submittedName>
        <fullName evidence="1">Uncharacterized protein</fullName>
    </submittedName>
</protein>
<dbReference type="EMBL" id="CP011388">
    <property type="protein sequence ID" value="ANE49081.1"/>
    <property type="molecule type" value="Genomic_DNA"/>
</dbReference>
<dbReference type="Gene3D" id="3.30.1240.10">
    <property type="match status" value="1"/>
</dbReference>
<dbReference type="InterPro" id="IPR006379">
    <property type="entry name" value="HAD-SF_hydro_IIB"/>
</dbReference>
<organism evidence="1 2">
    <name type="scientific">Paenibacillus swuensis</name>
    <dbReference type="NCBI Taxonomy" id="1178515"/>
    <lineage>
        <taxon>Bacteria</taxon>
        <taxon>Bacillati</taxon>
        <taxon>Bacillota</taxon>
        <taxon>Bacilli</taxon>
        <taxon>Bacillales</taxon>
        <taxon>Paenibacillaceae</taxon>
        <taxon>Paenibacillus</taxon>
    </lineage>
</organism>
<dbReference type="SUPFAM" id="SSF56784">
    <property type="entry name" value="HAD-like"/>
    <property type="match status" value="1"/>
</dbReference>
<dbReference type="SFLD" id="SFLDG01140">
    <property type="entry name" value="C2.B:_Phosphomannomutase_and_P"/>
    <property type="match status" value="1"/>
</dbReference>